<dbReference type="OMA" id="FELFMED"/>
<feature type="non-terminal residue" evidence="1">
    <location>
        <position position="1"/>
    </location>
</feature>
<dbReference type="OrthoDB" id="3172935at2759"/>
<name>A0A2H3D497_ARMGA</name>
<organism evidence="1 2">
    <name type="scientific">Armillaria gallica</name>
    <name type="common">Bulbous honey fungus</name>
    <name type="synonym">Armillaria bulbosa</name>
    <dbReference type="NCBI Taxonomy" id="47427"/>
    <lineage>
        <taxon>Eukaryota</taxon>
        <taxon>Fungi</taxon>
        <taxon>Dikarya</taxon>
        <taxon>Basidiomycota</taxon>
        <taxon>Agaricomycotina</taxon>
        <taxon>Agaricomycetes</taxon>
        <taxon>Agaricomycetidae</taxon>
        <taxon>Agaricales</taxon>
        <taxon>Marasmiineae</taxon>
        <taxon>Physalacriaceae</taxon>
        <taxon>Armillaria</taxon>
    </lineage>
</organism>
<accession>A0A2H3D497</accession>
<dbReference type="Proteomes" id="UP000217790">
    <property type="component" value="Unassembled WGS sequence"/>
</dbReference>
<dbReference type="EMBL" id="KZ293666">
    <property type="protein sequence ID" value="PBK90095.1"/>
    <property type="molecule type" value="Genomic_DNA"/>
</dbReference>
<protein>
    <recommendedName>
        <fullName evidence="3">hAT-like transposase RNase-H fold domain-containing protein</fullName>
    </recommendedName>
</protein>
<dbReference type="AlphaFoldDB" id="A0A2H3D497"/>
<proteinExistence type="predicted"/>
<evidence type="ECO:0008006" key="3">
    <source>
        <dbReference type="Google" id="ProtNLM"/>
    </source>
</evidence>
<dbReference type="InParanoid" id="A0A2H3D497"/>
<sequence length="159" mass="18306">ICSSSLCREHFLSVVKQILQKELQVILDTDTRWSSTRLMIDRALILRTSIETFLASEKFQDLTRTNHLSKEDWDLLFGMNDVLSVSHDFQHQLSAEKTPTLCDAIPSFKAVLTLWEEDLQKYPHLSHAIQAGLSKLMNYMKCMKDVPAYTLAMGKKLIF</sequence>
<keyword evidence="2" id="KW-1185">Reference proteome</keyword>
<gene>
    <name evidence="1" type="ORF">ARMGADRAFT_934806</name>
</gene>
<evidence type="ECO:0000313" key="1">
    <source>
        <dbReference type="EMBL" id="PBK90095.1"/>
    </source>
</evidence>
<dbReference type="SUPFAM" id="SSF53098">
    <property type="entry name" value="Ribonuclease H-like"/>
    <property type="match status" value="1"/>
</dbReference>
<reference evidence="2" key="1">
    <citation type="journal article" date="2017" name="Nat. Ecol. Evol.">
        <title>Genome expansion and lineage-specific genetic innovations in the forest pathogenic fungi Armillaria.</title>
        <authorList>
            <person name="Sipos G."/>
            <person name="Prasanna A.N."/>
            <person name="Walter M.C."/>
            <person name="O'Connor E."/>
            <person name="Balint B."/>
            <person name="Krizsan K."/>
            <person name="Kiss B."/>
            <person name="Hess J."/>
            <person name="Varga T."/>
            <person name="Slot J."/>
            <person name="Riley R."/>
            <person name="Boka B."/>
            <person name="Rigling D."/>
            <person name="Barry K."/>
            <person name="Lee J."/>
            <person name="Mihaltcheva S."/>
            <person name="LaButti K."/>
            <person name="Lipzen A."/>
            <person name="Waldron R."/>
            <person name="Moloney N.M."/>
            <person name="Sperisen C."/>
            <person name="Kredics L."/>
            <person name="Vagvoelgyi C."/>
            <person name="Patrignani A."/>
            <person name="Fitzpatrick D."/>
            <person name="Nagy I."/>
            <person name="Doyle S."/>
            <person name="Anderson J.B."/>
            <person name="Grigoriev I.V."/>
            <person name="Gueldener U."/>
            <person name="Muensterkoetter M."/>
            <person name="Nagy L.G."/>
        </authorList>
    </citation>
    <scope>NUCLEOTIDE SEQUENCE [LARGE SCALE GENOMIC DNA]</scope>
    <source>
        <strain evidence="2">Ar21-2</strain>
    </source>
</reference>
<dbReference type="InterPro" id="IPR012337">
    <property type="entry name" value="RNaseH-like_sf"/>
</dbReference>
<evidence type="ECO:0000313" key="2">
    <source>
        <dbReference type="Proteomes" id="UP000217790"/>
    </source>
</evidence>